<organism evidence="1 2">
    <name type="scientific">Araneus ventricosus</name>
    <name type="common">Orbweaver spider</name>
    <name type="synonym">Epeira ventricosa</name>
    <dbReference type="NCBI Taxonomy" id="182803"/>
    <lineage>
        <taxon>Eukaryota</taxon>
        <taxon>Metazoa</taxon>
        <taxon>Ecdysozoa</taxon>
        <taxon>Arthropoda</taxon>
        <taxon>Chelicerata</taxon>
        <taxon>Arachnida</taxon>
        <taxon>Araneae</taxon>
        <taxon>Araneomorphae</taxon>
        <taxon>Entelegynae</taxon>
        <taxon>Araneoidea</taxon>
        <taxon>Araneidae</taxon>
        <taxon>Araneus</taxon>
    </lineage>
</organism>
<evidence type="ECO:0000313" key="1">
    <source>
        <dbReference type="EMBL" id="GBM91294.1"/>
    </source>
</evidence>
<proteinExistence type="predicted"/>
<accession>A0A4Y2JMW3</accession>
<dbReference type="AlphaFoldDB" id="A0A4Y2JMW3"/>
<reference evidence="1 2" key="1">
    <citation type="journal article" date="2019" name="Sci. Rep.">
        <title>Orb-weaving spider Araneus ventricosus genome elucidates the spidroin gene catalogue.</title>
        <authorList>
            <person name="Kono N."/>
            <person name="Nakamura H."/>
            <person name="Ohtoshi R."/>
            <person name="Moran D.A.P."/>
            <person name="Shinohara A."/>
            <person name="Yoshida Y."/>
            <person name="Fujiwara M."/>
            <person name="Mori M."/>
            <person name="Tomita M."/>
            <person name="Arakawa K."/>
        </authorList>
    </citation>
    <scope>NUCLEOTIDE SEQUENCE [LARGE SCALE GENOMIC DNA]</scope>
</reference>
<protein>
    <submittedName>
        <fullName evidence="1">Uncharacterized protein</fullName>
    </submittedName>
</protein>
<name>A0A4Y2JMW3_ARAVE</name>
<dbReference type="Proteomes" id="UP000499080">
    <property type="component" value="Unassembled WGS sequence"/>
</dbReference>
<gene>
    <name evidence="1" type="ORF">AVEN_106211_1</name>
</gene>
<keyword evidence="2" id="KW-1185">Reference proteome</keyword>
<evidence type="ECO:0000313" key="2">
    <source>
        <dbReference type="Proteomes" id="UP000499080"/>
    </source>
</evidence>
<sequence>MHPCRTNRPPIGQSLAPYLAGLLLSAECNAFDPIPKSRPAFSQIANSVKEHPLPPAMREFKTSQTSTVHPASSSLPHLAILFLWRWKLSLPQFNIQLRLLVNPSSPHEFRTALVVLSGLSTKIPLLQIEFH</sequence>
<comment type="caution">
    <text evidence="1">The sequence shown here is derived from an EMBL/GenBank/DDBJ whole genome shotgun (WGS) entry which is preliminary data.</text>
</comment>
<dbReference type="EMBL" id="BGPR01003692">
    <property type="protein sequence ID" value="GBM91294.1"/>
    <property type="molecule type" value="Genomic_DNA"/>
</dbReference>